<protein>
    <submittedName>
        <fullName evidence="1">Uncharacterized protein</fullName>
    </submittedName>
</protein>
<organism evidence="1">
    <name type="scientific">Salvia splendens</name>
    <name type="common">Scarlet sage</name>
    <dbReference type="NCBI Taxonomy" id="180675"/>
    <lineage>
        <taxon>Eukaryota</taxon>
        <taxon>Viridiplantae</taxon>
        <taxon>Streptophyta</taxon>
        <taxon>Embryophyta</taxon>
        <taxon>Tracheophyta</taxon>
        <taxon>Spermatophyta</taxon>
        <taxon>Magnoliopsida</taxon>
        <taxon>eudicotyledons</taxon>
        <taxon>Gunneridae</taxon>
        <taxon>Pentapetalae</taxon>
        <taxon>asterids</taxon>
        <taxon>lamiids</taxon>
        <taxon>Lamiales</taxon>
        <taxon>Lamiaceae</taxon>
        <taxon>Nepetoideae</taxon>
        <taxon>Mentheae</taxon>
        <taxon>Salviinae</taxon>
        <taxon>Salvia</taxon>
        <taxon>Salvia subgen. Calosphace</taxon>
        <taxon>core Calosphace</taxon>
    </lineage>
</organism>
<dbReference type="GO" id="GO:0005762">
    <property type="term" value="C:mitochondrial large ribosomal subunit"/>
    <property type="evidence" value="ECO:0007669"/>
    <property type="project" value="TreeGrafter"/>
</dbReference>
<dbReference type="EMBL" id="PNBA02000003">
    <property type="protein sequence ID" value="KAG6430191.1"/>
    <property type="molecule type" value="Genomic_DNA"/>
</dbReference>
<dbReference type="Proteomes" id="UP000298416">
    <property type="component" value="Unassembled WGS sequence"/>
</dbReference>
<dbReference type="InterPro" id="IPR040008">
    <property type="entry name" value="Ribosomal_mL46"/>
</dbReference>
<comment type="caution">
    <text evidence="1">The sequence shown here is derived from an EMBL/GenBank/DDBJ whole genome shotgun (WGS) entry which is preliminary data.</text>
</comment>
<keyword evidence="2" id="KW-1185">Reference proteome</keyword>
<proteinExistence type="predicted"/>
<dbReference type="Gene3D" id="3.90.79.10">
    <property type="entry name" value="Nucleoside Triphosphate Pyrophosphohydrolase"/>
    <property type="match status" value="1"/>
</dbReference>
<gene>
    <name evidence="1" type="ORF">SASPL_108253</name>
</gene>
<reference evidence="1" key="2">
    <citation type="submission" date="2020-08" db="EMBL/GenBank/DDBJ databases">
        <title>Plant Genome Project.</title>
        <authorList>
            <person name="Zhang R.-G."/>
        </authorList>
    </citation>
    <scope>NUCLEOTIDE SEQUENCE</scope>
    <source>
        <strain evidence="1">Huo1</strain>
        <tissue evidence="1">Leaf</tissue>
    </source>
</reference>
<name>A0A8X8YCQ4_SALSN</name>
<accession>A0A8X8YCQ4</accession>
<evidence type="ECO:0000313" key="2">
    <source>
        <dbReference type="Proteomes" id="UP000298416"/>
    </source>
</evidence>
<dbReference type="AlphaFoldDB" id="A0A8X8YCQ4"/>
<reference evidence="1" key="1">
    <citation type="submission" date="2018-01" db="EMBL/GenBank/DDBJ databases">
        <authorList>
            <person name="Mao J.F."/>
        </authorList>
    </citation>
    <scope>NUCLEOTIDE SEQUENCE</scope>
    <source>
        <strain evidence="1">Huo1</strain>
        <tissue evidence="1">Leaf</tissue>
    </source>
</reference>
<dbReference type="PANTHER" id="PTHR13124">
    <property type="entry name" value="39S RIBOSOMAL PROTEIN L46, MITOCHONDRIAL PRECURSOR-RELATED"/>
    <property type="match status" value="1"/>
</dbReference>
<dbReference type="PANTHER" id="PTHR13124:SF12">
    <property type="entry name" value="LARGE RIBOSOMAL SUBUNIT PROTEIN ML46"/>
    <property type="match status" value="1"/>
</dbReference>
<evidence type="ECO:0000313" key="1">
    <source>
        <dbReference type="EMBL" id="KAG6430191.1"/>
    </source>
</evidence>
<dbReference type="GO" id="GO:0003735">
    <property type="term" value="F:structural constituent of ribosome"/>
    <property type="evidence" value="ECO:0007669"/>
    <property type="project" value="InterPro"/>
</dbReference>
<sequence length="167" mass="19002">MHRTVEYSRFLARPFLTAARGFCTSLSKSGGEKIVASVLFERLPVVIPKIDPIVYAFQEFSFRWKQQNRKEYPNAFLQKSNAREHLTEDSYLLLFGSSYDSNGKPVWHFPEKVYDSEPTLRKCAESALESVVGDLSKTYFTGNAPMGHAVIQPAENDKVDAPSKYRL</sequence>